<dbReference type="Proteomes" id="UP000808215">
    <property type="component" value="Unassembled WGS sequence"/>
</dbReference>
<dbReference type="EMBL" id="JADVKH010000008">
    <property type="protein sequence ID" value="MBJ9686527.1"/>
    <property type="molecule type" value="Genomic_DNA"/>
</dbReference>
<evidence type="ECO:0000313" key="1">
    <source>
        <dbReference type="EMBL" id="MBJ9686527.1"/>
    </source>
</evidence>
<accession>A0ABS1AQU7</accession>
<keyword evidence="2" id="KW-1185">Reference proteome</keyword>
<proteinExistence type="predicted"/>
<evidence type="ECO:0000313" key="2">
    <source>
        <dbReference type="Proteomes" id="UP000808215"/>
    </source>
</evidence>
<comment type="caution">
    <text evidence="1">The sequence shown here is derived from an EMBL/GenBank/DDBJ whole genome shotgun (WGS) entry which is preliminary data.</text>
</comment>
<sequence>MAENNNELAPLIELGRALAGWIEQNQPLLASIATSMQRLATEAVGFALRVHSNFDARMAVYPELANCVLPLAERGWFISGYFALSELDQLARQAASGGSLEDLEALLARLYSEDLSHHLDSIIATHPARAFAIRPAVDAHLRAEYALSVPLFFAQAEGVCFENAKKYLFQGQPEERVAHVAQLELAALAAAPNDNPILEFYSLLNGIMWTSISERLPIAYNQRDRQRFNYDGLNRNTVLHGLAMEEYATEENSLKAFSLLSCMAALMSKQQWVSAPGIANQSDDESSSAA</sequence>
<gene>
    <name evidence="1" type="ORF">I5589_05465</name>
</gene>
<name>A0ABS1AQU7_BURVI</name>
<dbReference type="RefSeq" id="WP_200091033.1">
    <property type="nucleotide sequence ID" value="NZ_JADVKH010000008.1"/>
</dbReference>
<protein>
    <submittedName>
        <fullName evidence="1">Uncharacterized protein</fullName>
    </submittedName>
</protein>
<organism evidence="1 2">
    <name type="scientific">Burkholderia vietnamiensis</name>
    <dbReference type="NCBI Taxonomy" id="60552"/>
    <lineage>
        <taxon>Bacteria</taxon>
        <taxon>Pseudomonadati</taxon>
        <taxon>Pseudomonadota</taxon>
        <taxon>Betaproteobacteria</taxon>
        <taxon>Burkholderiales</taxon>
        <taxon>Burkholderiaceae</taxon>
        <taxon>Burkholderia</taxon>
        <taxon>Burkholderia cepacia complex</taxon>
    </lineage>
</organism>
<reference evidence="1 2" key="1">
    <citation type="submission" date="2020-11" db="EMBL/GenBank/DDBJ databases">
        <title>Enhanced detection system for hospital associated transmission using whole genome sequencing surveillance.</title>
        <authorList>
            <person name="Harrison L.H."/>
            <person name="Van Tyne D."/>
            <person name="Marsh J.W."/>
            <person name="Griffith M.P."/>
            <person name="Snyder D.J."/>
            <person name="Cooper V.S."/>
            <person name="Mustapha M."/>
        </authorList>
    </citation>
    <scope>NUCLEOTIDE SEQUENCE [LARGE SCALE GENOMIC DNA]</scope>
    <source>
        <strain evidence="1 2">BC00020</strain>
    </source>
</reference>